<feature type="domain" description="TnsE C-terminal" evidence="2">
    <location>
        <begin position="146"/>
        <end position="274"/>
    </location>
</feature>
<sequence>MSKRLKVKRIEDVVDAKVSEEFFGVELEHPSIDFTDTCDKENSKRGKTPNVDIDPDLDLGSIPAFGKRLHTQKVKGFSFNVSGIQGTVVSNGKGVSKPVFFEGNEKTEHDQSGVGSPERDGDAQEYDPVINQDDDGFEEADELPQKFIMFEEVVKELGQSQSITLESIKCHVFPNPTNNSKVIFKTKDKQTLRFFVAILDIAQTKIVMLEADTTSLIKSKGASTLILGLMDDADTNFKEIIQQFSDNGAQWQHQFIRDRTNFFVPCNHPQKNKRAGF</sequence>
<evidence type="ECO:0000313" key="4">
    <source>
        <dbReference type="Proteomes" id="UP001431192"/>
    </source>
</evidence>
<accession>A0ABT2P6L5</accession>
<evidence type="ECO:0000256" key="1">
    <source>
        <dbReference type="SAM" id="MobiDB-lite"/>
    </source>
</evidence>
<feature type="region of interest" description="Disordered" evidence="1">
    <location>
        <begin position="103"/>
        <end position="125"/>
    </location>
</feature>
<comment type="caution">
    <text evidence="3">The sequence shown here is derived from an EMBL/GenBank/DDBJ whole genome shotgun (WGS) entry which is preliminary data.</text>
</comment>
<dbReference type="Pfam" id="PF18623">
    <property type="entry name" value="TnsE_C"/>
    <property type="match status" value="1"/>
</dbReference>
<reference evidence="3" key="1">
    <citation type="submission" date="2022-09" db="EMBL/GenBank/DDBJ databases">
        <title>Shewanella sp. KJ10-1 sp.nov, isolated from marine algae.</title>
        <authorList>
            <person name="Butt M."/>
            <person name="Lee J.K."/>
            <person name="Kim J.M."/>
            <person name="Choi D.G."/>
        </authorList>
    </citation>
    <scope>NUCLEOTIDE SEQUENCE</scope>
    <source>
        <strain evidence="3">KJ10-1</strain>
    </source>
</reference>
<dbReference type="RefSeq" id="WP_261734412.1">
    <property type="nucleotide sequence ID" value="NZ_JAODOQ010000001.1"/>
</dbReference>
<feature type="compositionally biased region" description="Basic and acidic residues" evidence="1">
    <location>
        <begin position="103"/>
        <end position="122"/>
    </location>
</feature>
<evidence type="ECO:0000313" key="3">
    <source>
        <dbReference type="EMBL" id="MCT8988304.1"/>
    </source>
</evidence>
<protein>
    <submittedName>
        <fullName evidence="3">Tn7-like element transposition protein TnsE</fullName>
    </submittedName>
</protein>
<evidence type="ECO:0000259" key="2">
    <source>
        <dbReference type="Pfam" id="PF18623"/>
    </source>
</evidence>
<proteinExistence type="predicted"/>
<gene>
    <name evidence="3" type="ORF">N4T56_20010</name>
</gene>
<dbReference type="EMBL" id="JAODOQ010000001">
    <property type="protein sequence ID" value="MCT8988304.1"/>
    <property type="molecule type" value="Genomic_DNA"/>
</dbReference>
<dbReference type="Proteomes" id="UP001431192">
    <property type="component" value="Unassembled WGS sequence"/>
</dbReference>
<name>A0ABT2P6L5_9GAMM</name>
<dbReference type="InterPro" id="IPR041419">
    <property type="entry name" value="TnsE_C"/>
</dbReference>
<keyword evidence="4" id="KW-1185">Reference proteome</keyword>
<organism evidence="3 4">
    <name type="scientific">Shewanella phaeophyticola</name>
    <dbReference type="NCBI Taxonomy" id="2978345"/>
    <lineage>
        <taxon>Bacteria</taxon>
        <taxon>Pseudomonadati</taxon>
        <taxon>Pseudomonadota</taxon>
        <taxon>Gammaproteobacteria</taxon>
        <taxon>Alteromonadales</taxon>
        <taxon>Shewanellaceae</taxon>
        <taxon>Shewanella</taxon>
    </lineage>
</organism>